<dbReference type="GO" id="GO:0003824">
    <property type="term" value="F:catalytic activity"/>
    <property type="evidence" value="ECO:0007669"/>
    <property type="project" value="InterPro"/>
</dbReference>
<protein>
    <submittedName>
        <fullName evidence="3">HIT domain-containing protein</fullName>
    </submittedName>
</protein>
<name>A0A970B3J1_9GAMM</name>
<proteinExistence type="predicted"/>
<keyword evidence="4" id="KW-1185">Reference proteome</keyword>
<evidence type="ECO:0000256" key="1">
    <source>
        <dbReference type="PROSITE-ProRule" id="PRU00464"/>
    </source>
</evidence>
<reference evidence="3" key="1">
    <citation type="submission" date="2020-03" db="EMBL/GenBank/DDBJ databases">
        <title>Solimonas marina sp. nov., isolated from deep seawater of the Pacific Ocean.</title>
        <authorList>
            <person name="Liu X."/>
            <person name="Lai Q."/>
            <person name="Sun F."/>
            <person name="Gai Y."/>
            <person name="Li G."/>
            <person name="Shao Z."/>
        </authorList>
    </citation>
    <scope>NUCLEOTIDE SEQUENCE</scope>
    <source>
        <strain evidence="3">C16B3</strain>
    </source>
</reference>
<feature type="domain" description="HIT" evidence="2">
    <location>
        <begin position="63"/>
        <end position="132"/>
    </location>
</feature>
<dbReference type="PROSITE" id="PS51084">
    <property type="entry name" value="HIT_2"/>
    <property type="match status" value="1"/>
</dbReference>
<gene>
    <name evidence="3" type="ORF">G7Y82_03180</name>
</gene>
<dbReference type="Pfam" id="PF01230">
    <property type="entry name" value="HIT"/>
    <property type="match status" value="1"/>
</dbReference>
<dbReference type="InterPro" id="IPR011146">
    <property type="entry name" value="HIT-like"/>
</dbReference>
<dbReference type="Proteomes" id="UP000653472">
    <property type="component" value="Unassembled WGS sequence"/>
</dbReference>
<dbReference type="AlphaFoldDB" id="A0A970B3J1"/>
<evidence type="ECO:0000259" key="2">
    <source>
        <dbReference type="PROSITE" id="PS51084"/>
    </source>
</evidence>
<dbReference type="Gene3D" id="3.30.428.10">
    <property type="entry name" value="HIT-like"/>
    <property type="match status" value="1"/>
</dbReference>
<comment type="caution">
    <text evidence="1">Lacks conserved residue(s) required for the propagation of feature annotation.</text>
</comment>
<comment type="caution">
    <text evidence="3">The sequence shown here is derived from an EMBL/GenBank/DDBJ whole genome shotgun (WGS) entry which is preliminary data.</text>
</comment>
<dbReference type="InterPro" id="IPR036265">
    <property type="entry name" value="HIT-like_sf"/>
</dbReference>
<dbReference type="SUPFAM" id="SSF54197">
    <property type="entry name" value="HIT-like"/>
    <property type="match status" value="1"/>
</dbReference>
<accession>A0A970B3J1</accession>
<evidence type="ECO:0000313" key="4">
    <source>
        <dbReference type="Proteomes" id="UP000653472"/>
    </source>
</evidence>
<sequence>MSFPVLLIQNVVPRSLYTGIAGADVTKLSIFELNDRLKADTLWLGDWPLCRVLLMNDAQFPWVILVPRRAGIREIYELDAADQVQLLHESSALGRALMADFGGEKLNIGALGNLVPQLHVHHIVRHAADPAWPGPVWGRVPAQPYAAAAADARIAQLRARLTAAFPLSV</sequence>
<evidence type="ECO:0000313" key="3">
    <source>
        <dbReference type="EMBL" id="NKF21307.1"/>
    </source>
</evidence>
<organism evidence="3 4">
    <name type="scientific">Solimonas marina</name>
    <dbReference type="NCBI Taxonomy" id="2714601"/>
    <lineage>
        <taxon>Bacteria</taxon>
        <taxon>Pseudomonadati</taxon>
        <taxon>Pseudomonadota</taxon>
        <taxon>Gammaproteobacteria</taxon>
        <taxon>Nevskiales</taxon>
        <taxon>Nevskiaceae</taxon>
        <taxon>Solimonas</taxon>
    </lineage>
</organism>
<dbReference type="EMBL" id="JAAVXB010000001">
    <property type="protein sequence ID" value="NKF21307.1"/>
    <property type="molecule type" value="Genomic_DNA"/>
</dbReference>